<proteinExistence type="predicted"/>
<dbReference type="RefSeq" id="WP_021683531.1">
    <property type="nucleotide sequence ID" value="NZ_KI260490.1"/>
</dbReference>
<dbReference type="PATRIC" id="fig|411473.3.peg.1665"/>
<dbReference type="EMBL" id="AWVF01000249">
    <property type="protein sequence ID" value="ERJ94634.1"/>
    <property type="molecule type" value="Genomic_DNA"/>
</dbReference>
<comment type="caution">
    <text evidence="1">The sequence shown here is derived from an EMBL/GenBank/DDBJ whole genome shotgun (WGS) entry which is preliminary data.</text>
</comment>
<name>U2LYR4_9FIRM</name>
<dbReference type="eggNOG" id="ENOG5033ZWN">
    <property type="taxonomic scope" value="Bacteria"/>
</dbReference>
<evidence type="ECO:0000313" key="2">
    <source>
        <dbReference type="Proteomes" id="UP000016662"/>
    </source>
</evidence>
<dbReference type="OrthoDB" id="1649840at2"/>
<evidence type="ECO:0000313" key="1">
    <source>
        <dbReference type="EMBL" id="ERJ94634.1"/>
    </source>
</evidence>
<accession>U2LYR4</accession>
<protein>
    <submittedName>
        <fullName evidence="1">Uncharacterized protein</fullName>
    </submittedName>
</protein>
<dbReference type="Proteomes" id="UP000016662">
    <property type="component" value="Unassembled WGS sequence"/>
</dbReference>
<dbReference type="STRING" id="411473.RUMCAL_02018"/>
<dbReference type="AlphaFoldDB" id="U2LYR4"/>
<dbReference type="HOGENOM" id="CLU_1924330_0_0_9"/>
<gene>
    <name evidence="1" type="ORF">RUMCAL_02018</name>
</gene>
<keyword evidence="2" id="KW-1185">Reference proteome</keyword>
<organism evidence="1 2">
    <name type="scientific">Ruminococcus callidus ATCC 27760</name>
    <dbReference type="NCBI Taxonomy" id="411473"/>
    <lineage>
        <taxon>Bacteria</taxon>
        <taxon>Bacillati</taxon>
        <taxon>Bacillota</taxon>
        <taxon>Clostridia</taxon>
        <taxon>Eubacteriales</taxon>
        <taxon>Oscillospiraceae</taxon>
        <taxon>Ruminococcus</taxon>
    </lineage>
</organism>
<reference evidence="1 2" key="1">
    <citation type="submission" date="2013-07" db="EMBL/GenBank/DDBJ databases">
        <authorList>
            <person name="Weinstock G."/>
            <person name="Sodergren E."/>
            <person name="Wylie T."/>
            <person name="Fulton L."/>
            <person name="Fulton R."/>
            <person name="Fronick C."/>
            <person name="O'Laughlin M."/>
            <person name="Godfrey J."/>
            <person name="Miner T."/>
            <person name="Herter B."/>
            <person name="Appelbaum E."/>
            <person name="Cordes M."/>
            <person name="Lek S."/>
            <person name="Wollam A."/>
            <person name="Pepin K.H."/>
            <person name="Palsikar V.B."/>
            <person name="Mitreva M."/>
            <person name="Wilson R.K."/>
        </authorList>
    </citation>
    <scope>NUCLEOTIDE SEQUENCE [LARGE SCALE GENOMIC DNA]</scope>
    <source>
        <strain evidence="1 2">ATCC 27760</strain>
    </source>
</reference>
<sequence length="138" mass="15669">MPQITVTDEQGNSYFPTYPRRARGLVKKGRARFISANTICLNCPPQNQEEQQMTENTNTSSLTAPTAAEIFAELQQIRQDTQHLSLALEKLEKVPADNNADEKICQAKIDAIEEVVVQREETNRSLITLYEKLYDAIR</sequence>